<dbReference type="Proteomes" id="UP000675881">
    <property type="component" value="Chromosome 5"/>
</dbReference>
<dbReference type="AlphaFoldDB" id="A0A7R8CV25"/>
<sequence length="222" mass="25249">MADAKFKLDDILNKQKAPPQILDLVNLDIQTEEEYQAIIEKIPDYKIRPEKPQDVQHTLALEKEMINDANLLFSDESRRSVGKKTIPENAVSFRGPLPKTKTDEEIFSRLVQLDKWRLQTRAREQEQDLARGGKNPFIVVKQPSSSKGGVTETSIKVCSECAEEFCSGTCKEFQYDAYQRIIIPEKEAEVGSSGKTSKKKKSSHKKKRSKTRPTTLKPTKSH</sequence>
<evidence type="ECO:0000313" key="3">
    <source>
        <dbReference type="Proteomes" id="UP000675881"/>
    </source>
</evidence>
<evidence type="ECO:0000313" key="2">
    <source>
        <dbReference type="EMBL" id="CAF2941548.1"/>
    </source>
</evidence>
<feature type="region of interest" description="Disordered" evidence="1">
    <location>
        <begin position="186"/>
        <end position="222"/>
    </location>
</feature>
<feature type="compositionally biased region" description="Basic residues" evidence="1">
    <location>
        <begin position="196"/>
        <end position="211"/>
    </location>
</feature>
<evidence type="ECO:0000256" key="1">
    <source>
        <dbReference type="SAM" id="MobiDB-lite"/>
    </source>
</evidence>
<reference evidence="2" key="1">
    <citation type="submission" date="2021-02" db="EMBL/GenBank/DDBJ databases">
        <authorList>
            <person name="Bekaert M."/>
        </authorList>
    </citation>
    <scope>NUCLEOTIDE SEQUENCE</scope>
    <source>
        <strain evidence="2">IoA-00</strain>
    </source>
</reference>
<proteinExistence type="predicted"/>
<keyword evidence="3" id="KW-1185">Reference proteome</keyword>
<dbReference type="OrthoDB" id="8250201at2759"/>
<gene>
    <name evidence="2" type="ORF">LSAA_9861</name>
</gene>
<accession>A0A7R8CV25</accession>
<feature type="compositionally biased region" description="Low complexity" evidence="1">
    <location>
        <begin position="212"/>
        <end position="222"/>
    </location>
</feature>
<organism evidence="2 3">
    <name type="scientific">Lepeophtheirus salmonis</name>
    <name type="common">Salmon louse</name>
    <name type="synonym">Caligus salmonis</name>
    <dbReference type="NCBI Taxonomy" id="72036"/>
    <lineage>
        <taxon>Eukaryota</taxon>
        <taxon>Metazoa</taxon>
        <taxon>Ecdysozoa</taxon>
        <taxon>Arthropoda</taxon>
        <taxon>Crustacea</taxon>
        <taxon>Multicrustacea</taxon>
        <taxon>Hexanauplia</taxon>
        <taxon>Copepoda</taxon>
        <taxon>Siphonostomatoida</taxon>
        <taxon>Caligidae</taxon>
        <taxon>Lepeophtheirus</taxon>
    </lineage>
</organism>
<protein>
    <submittedName>
        <fullName evidence="2">(salmon louse) hypothetical protein</fullName>
    </submittedName>
</protein>
<dbReference type="EMBL" id="HG994584">
    <property type="protein sequence ID" value="CAF2941548.1"/>
    <property type="molecule type" value="Genomic_DNA"/>
</dbReference>
<name>A0A7R8CV25_LEPSM</name>